<evidence type="ECO:0000313" key="2">
    <source>
        <dbReference type="EMBL" id="AWN81395.1"/>
    </source>
</evidence>
<sequence length="243" mass="27838" precursor="true">MVNKFLTIQKKIRLGLFSCLCFCCATTSSTALGVNFTERAYFYEDGSGLFSLEVDLTKSAKLIAFLKYLNKSYQDIPKLIAYNPLCTLQKTLNPITGITGIIVKNDKKSMLRFKLKFGFKDIEALNKAMIKINEGLDPPEITYFNFSNELFVREDLNGIVKKLIDYQNHSNCLIKSFDLASFFKHTTYTTIYTFHKMIKNYSNPLGELSKDKKTVRITHYVFAADETEDSIGNRCHFDTSTQH</sequence>
<keyword evidence="3" id="KW-1185">Reference proteome</keyword>
<keyword evidence="1" id="KW-0732">Signal</keyword>
<accession>A0A2Z3LFM2</accession>
<gene>
    <name evidence="2" type="ORF">DK880_00057</name>
</gene>
<proteinExistence type="predicted"/>
<evidence type="ECO:0000313" key="3">
    <source>
        <dbReference type="Proteomes" id="UP000245872"/>
    </source>
</evidence>
<protein>
    <recommendedName>
        <fullName evidence="4">DUF541 domain-containing protein</fullName>
    </recommendedName>
</protein>
<dbReference type="KEGG" id="cher:DK880_00057"/>
<reference evidence="2 3" key="1">
    <citation type="submission" date="2018-05" db="EMBL/GenBank/DDBJ databases">
        <title>Candidatus Cardinium hertigii Genome Assembly.</title>
        <authorList>
            <person name="Showmaker K.C."/>
            <person name="Walden K.O."/>
            <person name="Fields C.J."/>
            <person name="Lambert K.N."/>
            <person name="Hudson M.E."/>
        </authorList>
    </citation>
    <scope>NUCLEOTIDE SEQUENCE [LARGE SCALE GENOMIC DNA]</scope>
    <source>
        <strain evidence="3">cHgTN10</strain>
    </source>
</reference>
<dbReference type="AlphaFoldDB" id="A0A2Z3LFM2"/>
<dbReference type="EMBL" id="CP029619">
    <property type="protein sequence ID" value="AWN81395.1"/>
    <property type="molecule type" value="Genomic_DNA"/>
</dbReference>
<evidence type="ECO:0000256" key="1">
    <source>
        <dbReference type="SAM" id="SignalP"/>
    </source>
</evidence>
<dbReference type="Proteomes" id="UP000245872">
    <property type="component" value="Chromosome"/>
</dbReference>
<evidence type="ECO:0008006" key="4">
    <source>
        <dbReference type="Google" id="ProtNLM"/>
    </source>
</evidence>
<organism evidence="2 3">
    <name type="scientific">Candidatus Cardinium hertigii</name>
    <dbReference type="NCBI Taxonomy" id="247481"/>
    <lineage>
        <taxon>Bacteria</taxon>
        <taxon>Pseudomonadati</taxon>
        <taxon>Bacteroidota</taxon>
        <taxon>Cytophagia</taxon>
        <taxon>Cytophagales</taxon>
        <taxon>Amoebophilaceae</taxon>
        <taxon>Candidatus Cardinium</taxon>
    </lineage>
</organism>
<name>A0A2Z3LFM2_9BACT</name>
<feature type="chain" id="PRO_5016343486" description="DUF541 domain-containing protein" evidence="1">
    <location>
        <begin position="34"/>
        <end position="243"/>
    </location>
</feature>
<feature type="signal peptide" evidence="1">
    <location>
        <begin position="1"/>
        <end position="33"/>
    </location>
</feature>